<sequence length="132" mass="14521">MANVVFSRALERADTAPVPDYRQWELSLMDLDANTLVELRGLGKHTRLLLVQKQTSDILNCQLHDVESLLLGSQDKLKTPQDESYTCTRSLMKSSGGDSSCGRTRSVGPGSANSPGSTSREIHPMVHHDDEI</sequence>
<proteinExistence type="predicted"/>
<gene>
    <name evidence="2" type="ORF">F444_13718</name>
</gene>
<reference evidence="2 3" key="1">
    <citation type="submission" date="2013-11" db="EMBL/GenBank/DDBJ databases">
        <title>The Genome Sequence of Phytophthora parasitica P1976.</title>
        <authorList>
            <consortium name="The Broad Institute Genomics Platform"/>
            <person name="Russ C."/>
            <person name="Tyler B."/>
            <person name="Panabieres F."/>
            <person name="Shan W."/>
            <person name="Tripathy S."/>
            <person name="Grunwald N."/>
            <person name="Machado M."/>
            <person name="Johnson C.S."/>
            <person name="Walker B."/>
            <person name="Young S."/>
            <person name="Zeng Q."/>
            <person name="Gargeya S."/>
            <person name="Fitzgerald M."/>
            <person name="Haas B."/>
            <person name="Abouelleil A."/>
            <person name="Allen A.W."/>
            <person name="Alvarado L."/>
            <person name="Arachchi H.M."/>
            <person name="Berlin A.M."/>
            <person name="Chapman S.B."/>
            <person name="Gainer-Dewar J."/>
            <person name="Goldberg J."/>
            <person name="Griggs A."/>
            <person name="Gujja S."/>
            <person name="Hansen M."/>
            <person name="Howarth C."/>
            <person name="Imamovic A."/>
            <person name="Ireland A."/>
            <person name="Larimer J."/>
            <person name="McCowan C."/>
            <person name="Murphy C."/>
            <person name="Pearson M."/>
            <person name="Poon T.W."/>
            <person name="Priest M."/>
            <person name="Roberts A."/>
            <person name="Saif S."/>
            <person name="Shea T."/>
            <person name="Sisk P."/>
            <person name="Sykes S."/>
            <person name="Wortman J."/>
            <person name="Nusbaum C."/>
            <person name="Birren B."/>
        </authorList>
    </citation>
    <scope>NUCLEOTIDE SEQUENCE [LARGE SCALE GENOMIC DNA]</scope>
    <source>
        <strain evidence="2 3">P1976</strain>
    </source>
</reference>
<organism evidence="2 3">
    <name type="scientific">Phytophthora nicotianae P1976</name>
    <dbReference type="NCBI Taxonomy" id="1317066"/>
    <lineage>
        <taxon>Eukaryota</taxon>
        <taxon>Sar</taxon>
        <taxon>Stramenopiles</taxon>
        <taxon>Oomycota</taxon>
        <taxon>Peronosporomycetes</taxon>
        <taxon>Peronosporales</taxon>
        <taxon>Peronosporaceae</taxon>
        <taxon>Phytophthora</taxon>
    </lineage>
</organism>
<dbReference type="EMBL" id="ANJA01002507">
    <property type="protein sequence ID" value="ETO69752.1"/>
    <property type="molecule type" value="Genomic_DNA"/>
</dbReference>
<evidence type="ECO:0000256" key="1">
    <source>
        <dbReference type="SAM" id="MobiDB-lite"/>
    </source>
</evidence>
<dbReference type="AlphaFoldDB" id="A0A080ZSZ1"/>
<feature type="compositionally biased region" description="Polar residues" evidence="1">
    <location>
        <begin position="89"/>
        <end position="103"/>
    </location>
</feature>
<accession>A0A080ZSZ1</accession>
<protein>
    <submittedName>
        <fullName evidence="2">Uncharacterized protein</fullName>
    </submittedName>
</protein>
<feature type="compositionally biased region" description="Basic and acidic residues" evidence="1">
    <location>
        <begin position="120"/>
        <end position="132"/>
    </location>
</feature>
<dbReference type="Proteomes" id="UP000028582">
    <property type="component" value="Unassembled WGS sequence"/>
</dbReference>
<evidence type="ECO:0000313" key="3">
    <source>
        <dbReference type="Proteomes" id="UP000028582"/>
    </source>
</evidence>
<feature type="region of interest" description="Disordered" evidence="1">
    <location>
        <begin position="89"/>
        <end position="132"/>
    </location>
</feature>
<name>A0A080ZSZ1_PHYNI</name>
<comment type="caution">
    <text evidence="2">The sequence shown here is derived from an EMBL/GenBank/DDBJ whole genome shotgun (WGS) entry which is preliminary data.</text>
</comment>
<evidence type="ECO:0000313" key="2">
    <source>
        <dbReference type="EMBL" id="ETO69752.1"/>
    </source>
</evidence>